<evidence type="ECO:0008006" key="3">
    <source>
        <dbReference type="Google" id="ProtNLM"/>
    </source>
</evidence>
<sequence length="379" mass="42908">MPNHFSNQNSLITIPCHWDKEVIWKILSQNSPGRGITVKEVYGVLAKGGPVGHGRSSKAVVQVTPEDAVAFVRFLHAEGLKFTYLLNAPFHFHQDSEQKRQLDQYLDWILGELKPDALMISSHELMQYVRQIDREVDIHVSTIASVKDTEGLVKFMDVKPVRLVAHHDVGKIWQNLERLVDFGRKNNVAIELMTTESCLFQCPNRERHYEHLARKGASDTPFHLTCNATKFTHPREFLMAGGVIRPEDVSLYEELGINCFKLTGRSKPSTWLPETASAYQKREYGGNLIRLLGIDPSLRAEEWLFVNNKALEGFAANFPRYGSNEEKASYCDAWAIKLYSEGNIRISDGTQYLIEGQTLSLVGQGGEKIAPIIIKERGR</sequence>
<reference evidence="2" key="1">
    <citation type="submission" date="2017-09" db="EMBL/GenBank/DDBJ databases">
        <title>Depth-based differentiation of microbial function through sediment-hosted aquifers and enrichment of novel symbionts in the deep terrestrial subsurface.</title>
        <authorList>
            <person name="Probst A.J."/>
            <person name="Ladd B."/>
            <person name="Jarett J.K."/>
            <person name="Geller-Mcgrath D.E."/>
            <person name="Sieber C.M.K."/>
            <person name="Emerson J.B."/>
            <person name="Anantharaman K."/>
            <person name="Thomas B.C."/>
            <person name="Malmstrom R."/>
            <person name="Stieglmeier M."/>
            <person name="Klingl A."/>
            <person name="Woyke T."/>
            <person name="Ryan C.M."/>
            <person name="Banfield J.F."/>
        </authorList>
    </citation>
    <scope>NUCLEOTIDE SEQUENCE [LARGE SCALE GENOMIC DNA]</scope>
</reference>
<accession>A0A2M7TKX9</accession>
<name>A0A2M7TKX9_9BACT</name>
<gene>
    <name evidence="1" type="ORF">COY29_05030</name>
</gene>
<dbReference type="PANTHER" id="PTHR30217:SF10">
    <property type="entry name" value="23S RRNA 5-HYDROXYCYTIDINE C2501 SYNTHASE"/>
    <property type="match status" value="1"/>
</dbReference>
<organism evidence="1 2">
    <name type="scientific">Candidatus Woesebacteria bacterium CG_4_10_14_0_2_um_filter_39_14</name>
    <dbReference type="NCBI Taxonomy" id="1975054"/>
    <lineage>
        <taxon>Bacteria</taxon>
        <taxon>Candidatus Woeseibacteriota</taxon>
    </lineage>
</organism>
<dbReference type="PANTHER" id="PTHR30217">
    <property type="entry name" value="PEPTIDASE U32 FAMILY"/>
    <property type="match status" value="1"/>
</dbReference>
<dbReference type="InterPro" id="IPR051454">
    <property type="entry name" value="RNA/ubiquinone_mod_enzymes"/>
</dbReference>
<comment type="caution">
    <text evidence="1">The sequence shown here is derived from an EMBL/GenBank/DDBJ whole genome shotgun (WGS) entry which is preliminary data.</text>
</comment>
<evidence type="ECO:0000313" key="2">
    <source>
        <dbReference type="Proteomes" id="UP000229753"/>
    </source>
</evidence>
<proteinExistence type="predicted"/>
<dbReference type="EMBL" id="PFNO01000166">
    <property type="protein sequence ID" value="PIZ47560.1"/>
    <property type="molecule type" value="Genomic_DNA"/>
</dbReference>
<evidence type="ECO:0000313" key="1">
    <source>
        <dbReference type="EMBL" id="PIZ47560.1"/>
    </source>
</evidence>
<dbReference type="Proteomes" id="UP000229753">
    <property type="component" value="Unassembled WGS sequence"/>
</dbReference>
<dbReference type="AlphaFoldDB" id="A0A2M7TKX9"/>
<protein>
    <recommendedName>
        <fullName evidence="3">Peptidase U32</fullName>
    </recommendedName>
</protein>